<feature type="signal peptide" evidence="1">
    <location>
        <begin position="1"/>
        <end position="20"/>
    </location>
</feature>
<sequence>MKFLKIFLVSVFLFSLFSCGSDDDICISGEATPRMKLKFKTKATGKLKTMDSLFVNVDYGNGQIPVIAAKTKTDSVLIPLRVDDAPFTKIYVGLSKTAVTSEVKINYTTKSEYVSPACGIKKVYENASAILEVPDPVIDIEQNQTQISDESKTHFFLLF</sequence>
<proteinExistence type="predicted"/>
<name>A0ABT3JQ34_9FLAO</name>
<comment type="caution">
    <text evidence="2">The sequence shown here is derived from an EMBL/GenBank/DDBJ whole genome shotgun (WGS) entry which is preliminary data.</text>
</comment>
<organism evidence="2 3">
    <name type="scientific">Kaistella yananensis</name>
    <dbReference type="NCBI Taxonomy" id="2989820"/>
    <lineage>
        <taxon>Bacteria</taxon>
        <taxon>Pseudomonadati</taxon>
        <taxon>Bacteroidota</taxon>
        <taxon>Flavobacteriia</taxon>
        <taxon>Flavobacteriales</taxon>
        <taxon>Weeksellaceae</taxon>
        <taxon>Chryseobacterium group</taxon>
        <taxon>Kaistella</taxon>
    </lineage>
</organism>
<keyword evidence="3" id="KW-1185">Reference proteome</keyword>
<reference evidence="2 3" key="1">
    <citation type="submission" date="2022-10" db="EMBL/GenBank/DDBJ databases">
        <title>Kaistella sp. BT-6-1-3.</title>
        <authorList>
            <person name="Ai J."/>
            <person name="Deng Z."/>
        </authorList>
    </citation>
    <scope>NUCLEOTIDE SEQUENCE [LARGE SCALE GENOMIC DNA]</scope>
    <source>
        <strain evidence="2 3">BT6-1-3</strain>
    </source>
</reference>
<accession>A0ABT3JQ34</accession>
<dbReference type="InterPro" id="IPR045607">
    <property type="entry name" value="DUF6452"/>
</dbReference>
<evidence type="ECO:0000256" key="1">
    <source>
        <dbReference type="SAM" id="SignalP"/>
    </source>
</evidence>
<dbReference type="Proteomes" id="UP001209107">
    <property type="component" value="Unassembled WGS sequence"/>
</dbReference>
<dbReference type="PROSITE" id="PS51257">
    <property type="entry name" value="PROKAR_LIPOPROTEIN"/>
    <property type="match status" value="1"/>
</dbReference>
<feature type="chain" id="PRO_5046035653" evidence="1">
    <location>
        <begin position="21"/>
        <end position="159"/>
    </location>
</feature>
<keyword evidence="1" id="KW-0732">Signal</keyword>
<dbReference type="EMBL" id="JAPCHZ010000006">
    <property type="protein sequence ID" value="MCW4452888.1"/>
    <property type="molecule type" value="Genomic_DNA"/>
</dbReference>
<dbReference type="RefSeq" id="WP_088469666.1">
    <property type="nucleotide sequence ID" value="NZ_JAPCHZ010000006.1"/>
</dbReference>
<evidence type="ECO:0000313" key="2">
    <source>
        <dbReference type="EMBL" id="MCW4452888.1"/>
    </source>
</evidence>
<dbReference type="Pfam" id="PF20050">
    <property type="entry name" value="DUF6452"/>
    <property type="match status" value="1"/>
</dbReference>
<gene>
    <name evidence="2" type="ORF">OK344_11805</name>
</gene>
<protein>
    <submittedName>
        <fullName evidence="2">DUF6452 family protein</fullName>
    </submittedName>
</protein>
<evidence type="ECO:0000313" key="3">
    <source>
        <dbReference type="Proteomes" id="UP001209107"/>
    </source>
</evidence>